<reference evidence="5 6" key="1">
    <citation type="submission" date="2018-05" db="EMBL/GenBank/DDBJ databases">
        <title>Micromonospora from Atacama Desert.</title>
        <authorList>
            <person name="Carro L."/>
            <person name="Goodfellow M."/>
            <person name="Klenk H.-P."/>
        </authorList>
    </citation>
    <scope>NUCLEOTIDE SEQUENCE [LARGE SCALE GENOMIC DNA]</scope>
    <source>
        <strain evidence="5 6">LB39</strain>
    </source>
</reference>
<evidence type="ECO:0000256" key="3">
    <source>
        <dbReference type="SAM" id="MobiDB-lite"/>
    </source>
</evidence>
<dbReference type="Gene3D" id="3.40.50.150">
    <property type="entry name" value="Vaccinia Virus protein VP39"/>
    <property type="match status" value="1"/>
</dbReference>
<dbReference type="RefSeq" id="WP_124771164.1">
    <property type="nucleotide sequence ID" value="NZ_QGSZ01000130.1"/>
</dbReference>
<keyword evidence="6" id="KW-1185">Reference proteome</keyword>
<dbReference type="CDD" id="cd02440">
    <property type="entry name" value="AdoMet_MTases"/>
    <property type="match status" value="1"/>
</dbReference>
<evidence type="ECO:0000259" key="4">
    <source>
        <dbReference type="Pfam" id="PF13649"/>
    </source>
</evidence>
<dbReference type="GO" id="GO:0008168">
    <property type="term" value="F:methyltransferase activity"/>
    <property type="evidence" value="ECO:0007669"/>
    <property type="project" value="UniProtKB-KW"/>
</dbReference>
<dbReference type="InterPro" id="IPR029063">
    <property type="entry name" value="SAM-dependent_MTases_sf"/>
</dbReference>
<keyword evidence="2 5" id="KW-0808">Transferase</keyword>
<accession>A0A3N9XJ63</accession>
<proteinExistence type="predicted"/>
<dbReference type="OrthoDB" id="4228691at2"/>
<dbReference type="InterPro" id="IPR041698">
    <property type="entry name" value="Methyltransf_25"/>
</dbReference>
<dbReference type="PANTHER" id="PTHR43861">
    <property type="entry name" value="TRANS-ACONITATE 2-METHYLTRANSFERASE-RELATED"/>
    <property type="match status" value="1"/>
</dbReference>
<evidence type="ECO:0000256" key="2">
    <source>
        <dbReference type="ARBA" id="ARBA00022679"/>
    </source>
</evidence>
<evidence type="ECO:0000313" key="5">
    <source>
        <dbReference type="EMBL" id="RQX06687.1"/>
    </source>
</evidence>
<dbReference type="PANTHER" id="PTHR43861:SF1">
    <property type="entry name" value="TRANS-ACONITATE 2-METHYLTRANSFERASE"/>
    <property type="match status" value="1"/>
</dbReference>
<feature type="domain" description="Methyltransferase" evidence="4">
    <location>
        <begin position="56"/>
        <end position="146"/>
    </location>
</feature>
<evidence type="ECO:0000256" key="1">
    <source>
        <dbReference type="ARBA" id="ARBA00022603"/>
    </source>
</evidence>
<protein>
    <submittedName>
        <fullName evidence="5">SAM-dependent methyltransferase</fullName>
    </submittedName>
</protein>
<gene>
    <name evidence="5" type="ORF">DLJ59_04080</name>
</gene>
<name>A0A3N9XJ63_9ACTN</name>
<dbReference type="SUPFAM" id="SSF53335">
    <property type="entry name" value="S-adenosyl-L-methionine-dependent methyltransferases"/>
    <property type="match status" value="1"/>
</dbReference>
<dbReference type="GO" id="GO:0032259">
    <property type="term" value="P:methylation"/>
    <property type="evidence" value="ECO:0007669"/>
    <property type="project" value="UniProtKB-KW"/>
</dbReference>
<feature type="compositionally biased region" description="Pro residues" evidence="3">
    <location>
        <begin position="223"/>
        <end position="233"/>
    </location>
</feature>
<feature type="region of interest" description="Disordered" evidence="3">
    <location>
        <begin position="221"/>
        <end position="252"/>
    </location>
</feature>
<evidence type="ECO:0000313" key="6">
    <source>
        <dbReference type="Proteomes" id="UP000282312"/>
    </source>
</evidence>
<keyword evidence="1 5" id="KW-0489">Methyltransferase</keyword>
<organism evidence="5 6">
    <name type="scientific">Micromonospora inaquosa</name>
    <dbReference type="NCBI Taxonomy" id="2203716"/>
    <lineage>
        <taxon>Bacteria</taxon>
        <taxon>Bacillati</taxon>
        <taxon>Actinomycetota</taxon>
        <taxon>Actinomycetes</taxon>
        <taxon>Micromonosporales</taxon>
        <taxon>Micromonosporaceae</taxon>
        <taxon>Micromonospora</taxon>
    </lineage>
</organism>
<sequence>MGASISTTINRQAWDRQARLALPHDRPMTPRRVEWTQYPGLGPGTELFGDVRGLAVAELGCGSGDNLAPLAVSGAHCIGVDLAPAQISRARTRWGHLPVRFHCCDARAFLTRSRPLDICFSIFGAVGLCPPEQLLPLVAQHLRPGGRLLFSVPDPRWLGPRRCVMRLVDGSHVPVARWLSGPEGWKAAVRAAGLRCLHIEVINAPTGDGTCCLLVHAQKPSEQPMPVPLPPTGTQPSQTRRLPDRTPAALPP</sequence>
<dbReference type="Proteomes" id="UP000282312">
    <property type="component" value="Unassembled WGS sequence"/>
</dbReference>
<comment type="caution">
    <text evidence="5">The sequence shown here is derived from an EMBL/GenBank/DDBJ whole genome shotgun (WGS) entry which is preliminary data.</text>
</comment>
<dbReference type="Pfam" id="PF13649">
    <property type="entry name" value="Methyltransf_25"/>
    <property type="match status" value="1"/>
</dbReference>
<dbReference type="EMBL" id="QGSZ01000130">
    <property type="protein sequence ID" value="RQX06687.1"/>
    <property type="molecule type" value="Genomic_DNA"/>
</dbReference>
<dbReference type="AlphaFoldDB" id="A0A3N9XJ63"/>